<proteinExistence type="predicted"/>
<accession>A0ABR5ZXV8</accession>
<sequence length="64" mass="7109">MGENLSFSELLEVVEREKDAENALIITKTSEGRIDIFYNDMNGLEVLGMIEAGKSVALDVVFED</sequence>
<evidence type="ECO:0000313" key="2">
    <source>
        <dbReference type="Proteomes" id="UP000540056"/>
    </source>
</evidence>
<dbReference type="RefSeq" id="WP_182023326.1">
    <property type="nucleotide sequence ID" value="NZ_JACGAM010000007.1"/>
</dbReference>
<keyword evidence="2" id="KW-1185">Reference proteome</keyword>
<dbReference type="EMBL" id="JACGAN010000007">
    <property type="protein sequence ID" value="MBA5746577.1"/>
    <property type="molecule type" value="Genomic_DNA"/>
</dbReference>
<protein>
    <submittedName>
        <fullName evidence="1">Uncharacterized protein</fullName>
    </submittedName>
</protein>
<gene>
    <name evidence="1" type="ORF">H3232_05075</name>
</gene>
<dbReference type="Proteomes" id="UP000540056">
    <property type="component" value="Unassembled WGS sequence"/>
</dbReference>
<reference evidence="1 2" key="1">
    <citation type="submission" date="2020-07" db="EMBL/GenBank/DDBJ databases">
        <title>Draft Genome Sequences of Lactobacillales Isolated from the International Space Station.</title>
        <authorList>
            <person name="Bharadwaj A.R."/>
            <person name="Singh N.K."/>
            <person name="Wood J.M."/>
            <person name="Debieu M."/>
            <person name="O'Hara N.B."/>
            <person name="Karouia F."/>
            <person name="Mason C.E."/>
            <person name="Venkateswaran K."/>
        </authorList>
    </citation>
    <scope>NUCLEOTIDE SEQUENCE [LARGE SCALE GENOMIC DNA]</scope>
    <source>
        <strain evidence="1 2">151250015-1-258-55</strain>
    </source>
</reference>
<evidence type="ECO:0000313" key="1">
    <source>
        <dbReference type="EMBL" id="MBA5746577.1"/>
    </source>
</evidence>
<organism evidence="1 2">
    <name type="scientific">Aerococcus urinaeequi</name>
    <dbReference type="NCBI Taxonomy" id="51665"/>
    <lineage>
        <taxon>Bacteria</taxon>
        <taxon>Bacillati</taxon>
        <taxon>Bacillota</taxon>
        <taxon>Bacilli</taxon>
        <taxon>Lactobacillales</taxon>
        <taxon>Aerococcaceae</taxon>
        <taxon>Aerococcus</taxon>
    </lineage>
</organism>
<name>A0ABR5ZXV8_9LACT</name>
<comment type="caution">
    <text evidence="1">The sequence shown here is derived from an EMBL/GenBank/DDBJ whole genome shotgun (WGS) entry which is preliminary data.</text>
</comment>